<dbReference type="Pfam" id="PF12169">
    <property type="entry name" value="DNA_pol3_gamma3"/>
    <property type="match status" value="1"/>
</dbReference>
<keyword evidence="4 11" id="KW-0235">DNA replication</keyword>
<evidence type="ECO:0000256" key="2">
    <source>
        <dbReference type="ARBA" id="ARBA00022679"/>
    </source>
</evidence>
<dbReference type="InterPro" id="IPR003593">
    <property type="entry name" value="AAA+_ATPase"/>
</dbReference>
<dbReference type="SUPFAM" id="SSF48019">
    <property type="entry name" value="post-AAA+ oligomerization domain-like"/>
    <property type="match status" value="1"/>
</dbReference>
<keyword evidence="2 11" id="KW-0808">Transferase</keyword>
<dbReference type="Gene3D" id="3.40.50.300">
    <property type="entry name" value="P-loop containing nucleotide triphosphate hydrolases"/>
    <property type="match status" value="1"/>
</dbReference>
<dbReference type="Pfam" id="PF12170">
    <property type="entry name" value="DNA_pol3_tau_5"/>
    <property type="match status" value="1"/>
</dbReference>
<dbReference type="InterPro" id="IPR012763">
    <property type="entry name" value="DNA_pol_III_sug/sutau_N"/>
</dbReference>
<dbReference type="GO" id="GO:0009360">
    <property type="term" value="C:DNA polymerase III complex"/>
    <property type="evidence" value="ECO:0007669"/>
    <property type="project" value="InterPro"/>
</dbReference>
<dbReference type="AlphaFoldDB" id="D8KAH4"/>
<dbReference type="Pfam" id="PF13177">
    <property type="entry name" value="DNA_pol3_delta2"/>
    <property type="match status" value="1"/>
</dbReference>
<evidence type="ECO:0000256" key="4">
    <source>
        <dbReference type="ARBA" id="ARBA00022705"/>
    </source>
</evidence>
<dbReference type="InterPro" id="IPR027417">
    <property type="entry name" value="P-loop_NTPase"/>
</dbReference>
<dbReference type="CDD" id="cd00009">
    <property type="entry name" value="AAA"/>
    <property type="match status" value="1"/>
</dbReference>
<evidence type="ECO:0000256" key="10">
    <source>
        <dbReference type="ARBA" id="ARBA00049244"/>
    </source>
</evidence>
<dbReference type="InterPro" id="IPR021029">
    <property type="entry name" value="DNA_pol_III_tau_dom-5"/>
</dbReference>
<organism evidence="14 15">
    <name type="scientific">Nitrosococcus watsoni (strain C-113)</name>
    <dbReference type="NCBI Taxonomy" id="105559"/>
    <lineage>
        <taxon>Bacteria</taxon>
        <taxon>Pseudomonadati</taxon>
        <taxon>Pseudomonadota</taxon>
        <taxon>Gammaproteobacteria</taxon>
        <taxon>Chromatiales</taxon>
        <taxon>Chromatiaceae</taxon>
        <taxon>Nitrosococcus</taxon>
    </lineage>
</organism>
<dbReference type="GO" id="GO:0003677">
    <property type="term" value="F:DNA binding"/>
    <property type="evidence" value="ECO:0007669"/>
    <property type="project" value="InterPro"/>
</dbReference>
<comment type="function">
    <text evidence="11">DNA polymerase III is a complex, multichain enzyme responsible for most of the replicative synthesis in bacteria. This DNA polymerase also exhibits 3' to 5' exonuclease activity.</text>
</comment>
<evidence type="ECO:0000256" key="6">
    <source>
        <dbReference type="ARBA" id="ARBA00022741"/>
    </source>
</evidence>
<gene>
    <name evidence="11" type="primary">dnaX</name>
    <name evidence="14" type="ordered locus">Nwat_0525</name>
</gene>
<evidence type="ECO:0000259" key="13">
    <source>
        <dbReference type="SMART" id="SM00382"/>
    </source>
</evidence>
<feature type="domain" description="AAA+ ATPase" evidence="13">
    <location>
        <begin position="37"/>
        <end position="197"/>
    </location>
</feature>
<reference evidence="14 15" key="1">
    <citation type="submission" date="2010-06" db="EMBL/GenBank/DDBJ databases">
        <title>Complete sequence of chromosome of Nitrosococcus watsoni C-113.</title>
        <authorList>
            <consortium name="US DOE Joint Genome Institute"/>
            <person name="Lucas S."/>
            <person name="Copeland A."/>
            <person name="Lapidus A."/>
            <person name="Cheng J.-F."/>
            <person name="Bruce D."/>
            <person name="Goodwin L."/>
            <person name="Pitluck S."/>
            <person name="Malfatti S.A."/>
            <person name="Chain P.S.G."/>
            <person name="Land M."/>
            <person name="Hauser L."/>
            <person name="Kyrpides N."/>
            <person name="Ivanova N."/>
            <person name="Cambell M.A."/>
            <person name="Heidelberg J.F."/>
            <person name="Klotz M.G."/>
            <person name="Woyke T."/>
        </authorList>
    </citation>
    <scope>NUCLEOTIDE SEQUENCE [LARGE SCALE GENOMIC DNA]</scope>
    <source>
        <strain evidence="14 15">C-113</strain>
    </source>
</reference>
<keyword evidence="7" id="KW-0862">Zinc</keyword>
<dbReference type="InterPro" id="IPR001270">
    <property type="entry name" value="ClpA/B"/>
</dbReference>
<dbReference type="NCBIfam" id="TIGR02397">
    <property type="entry name" value="dnaX_nterm"/>
    <property type="match status" value="1"/>
</dbReference>
<feature type="region of interest" description="Disordered" evidence="12">
    <location>
        <begin position="365"/>
        <end position="394"/>
    </location>
</feature>
<dbReference type="KEGG" id="nwa:Nwat_0525"/>
<dbReference type="EMBL" id="CP002086">
    <property type="protein sequence ID" value="ADJ27489.1"/>
    <property type="molecule type" value="Genomic_DNA"/>
</dbReference>
<dbReference type="NCBIfam" id="NF004046">
    <property type="entry name" value="PRK05563.1"/>
    <property type="match status" value="1"/>
</dbReference>
<evidence type="ECO:0000256" key="3">
    <source>
        <dbReference type="ARBA" id="ARBA00022695"/>
    </source>
</evidence>
<name>D8KAH4_NITWC</name>
<dbReference type="GO" id="GO:0003887">
    <property type="term" value="F:DNA-directed DNA polymerase activity"/>
    <property type="evidence" value="ECO:0007669"/>
    <property type="project" value="UniProtKB-KW"/>
</dbReference>
<evidence type="ECO:0000256" key="1">
    <source>
        <dbReference type="ARBA" id="ARBA00006360"/>
    </source>
</evidence>
<evidence type="ECO:0000256" key="11">
    <source>
        <dbReference type="RuleBase" id="RU364063"/>
    </source>
</evidence>
<dbReference type="FunFam" id="3.40.50.300:FF:000014">
    <property type="entry name" value="DNA polymerase III subunit gamma/tau"/>
    <property type="match status" value="1"/>
</dbReference>
<dbReference type="GO" id="GO:0046872">
    <property type="term" value="F:metal ion binding"/>
    <property type="evidence" value="ECO:0007669"/>
    <property type="project" value="UniProtKB-KW"/>
</dbReference>
<dbReference type="GO" id="GO:0005524">
    <property type="term" value="F:ATP binding"/>
    <property type="evidence" value="ECO:0007669"/>
    <property type="project" value="UniProtKB-KW"/>
</dbReference>
<evidence type="ECO:0000256" key="8">
    <source>
        <dbReference type="ARBA" id="ARBA00022840"/>
    </source>
</evidence>
<dbReference type="GO" id="GO:0006261">
    <property type="term" value="P:DNA-templated DNA replication"/>
    <property type="evidence" value="ECO:0007669"/>
    <property type="project" value="TreeGrafter"/>
</dbReference>
<dbReference type="RefSeq" id="WP_013219597.1">
    <property type="nucleotide sequence ID" value="NC_014315.1"/>
</dbReference>
<evidence type="ECO:0000256" key="12">
    <source>
        <dbReference type="SAM" id="MobiDB-lite"/>
    </source>
</evidence>
<comment type="catalytic activity">
    <reaction evidence="10 11">
        <text>DNA(n) + a 2'-deoxyribonucleoside 5'-triphosphate = DNA(n+1) + diphosphate</text>
        <dbReference type="Rhea" id="RHEA:22508"/>
        <dbReference type="Rhea" id="RHEA-COMP:17339"/>
        <dbReference type="Rhea" id="RHEA-COMP:17340"/>
        <dbReference type="ChEBI" id="CHEBI:33019"/>
        <dbReference type="ChEBI" id="CHEBI:61560"/>
        <dbReference type="ChEBI" id="CHEBI:173112"/>
        <dbReference type="EC" id="2.7.7.7"/>
    </reaction>
</comment>
<dbReference type="NCBIfam" id="NF005942">
    <property type="entry name" value="PRK07994.1"/>
    <property type="match status" value="1"/>
</dbReference>
<evidence type="ECO:0000313" key="14">
    <source>
        <dbReference type="EMBL" id="ADJ27489.1"/>
    </source>
</evidence>
<dbReference type="PANTHER" id="PTHR11669">
    <property type="entry name" value="REPLICATION FACTOR C / DNA POLYMERASE III GAMMA-TAU SUBUNIT"/>
    <property type="match status" value="1"/>
</dbReference>
<dbReference type="PANTHER" id="PTHR11669:SF0">
    <property type="entry name" value="PROTEIN STICHEL-LIKE 2"/>
    <property type="match status" value="1"/>
</dbReference>
<dbReference type="SUPFAM" id="SSF52540">
    <property type="entry name" value="P-loop containing nucleoside triphosphate hydrolases"/>
    <property type="match status" value="1"/>
</dbReference>
<sequence length="529" mass="58456">MSYQVLARKWRPCDFSQVVGQEQVVRALTNGLDKGRLHHAFLFTGTRGVGKTTLARILAKSLNCKEGVRSTPCGKCQNCQAIDGGNFVDLIEVDAASRTGVDDTRELLENVHYAPSRGHYKVYLIDEVHMFSTSSFNALLKTLEEPPPHIKFLLATTDPKKLPVTVLSRCLQFNLRRIASKVIAEHLARILQAEKIPSESHALTLIARAAEGSVRDALSLLDQAINYGGGQVIVADVYAMLGSIEQGELFILLDALLAGDGQGLIEKVREICAYSVDVSSMLADLLHLLQRLALYQLAPDTIDDIDERETFSNLATRITAEEVQLFYQIGLIGSRDLTYAPDPHTAFEMILLRMLCFRPAEGVSSSQTLASPKPERRGTTSPDPPLIQETAPHSLSGNDHWLGLVTRLKLTAIARQLAENCALERREESAIYLQLAPNMANLHSKRAEDRLQQALAEYYGEAIQLTIRIVDSTPGTDTVATRRKQEDAAWQQAAVESIQNDANIKALSETFNARLPLDSVRPLTKPEQK</sequence>
<dbReference type="InterPro" id="IPR038249">
    <property type="entry name" value="PolIII_tau_V_sf"/>
</dbReference>
<dbReference type="InterPro" id="IPR022754">
    <property type="entry name" value="DNA_pol_III_gamma-3"/>
</dbReference>
<dbReference type="OrthoDB" id="9810148at2"/>
<dbReference type="eggNOG" id="COG2812">
    <property type="taxonomic scope" value="Bacteria"/>
</dbReference>
<dbReference type="Proteomes" id="UP000000393">
    <property type="component" value="Chromosome"/>
</dbReference>
<evidence type="ECO:0000256" key="5">
    <source>
        <dbReference type="ARBA" id="ARBA00022723"/>
    </source>
</evidence>
<dbReference type="PRINTS" id="PR00300">
    <property type="entry name" value="CLPPROTEASEA"/>
</dbReference>
<dbReference type="InterPro" id="IPR008921">
    <property type="entry name" value="DNA_pol3_clamp-load_cplx_C"/>
</dbReference>
<dbReference type="HOGENOM" id="CLU_006229_6_0_6"/>
<dbReference type="CDD" id="cd18137">
    <property type="entry name" value="HLD_clamp_pol_III_gamma_tau"/>
    <property type="match status" value="1"/>
</dbReference>
<evidence type="ECO:0000256" key="9">
    <source>
        <dbReference type="ARBA" id="ARBA00022932"/>
    </source>
</evidence>
<keyword evidence="8 11" id="KW-0067">ATP-binding</keyword>
<keyword evidence="9 11" id="KW-0239">DNA-directed DNA polymerase</keyword>
<keyword evidence="6 11" id="KW-0547">Nucleotide-binding</keyword>
<dbReference type="EC" id="2.7.7.7" evidence="11"/>
<evidence type="ECO:0000256" key="7">
    <source>
        <dbReference type="ARBA" id="ARBA00022833"/>
    </source>
</evidence>
<keyword evidence="3 11" id="KW-0548">Nucleotidyltransferase</keyword>
<proteinExistence type="inferred from homology"/>
<dbReference type="Gene3D" id="3.30.300.150">
    <property type="entry name" value="DNA polymerase III, tau subunit, domain V"/>
    <property type="match status" value="1"/>
</dbReference>
<protein>
    <recommendedName>
        <fullName evidence="11">DNA polymerase III subunit gamma/tau</fullName>
        <ecNumber evidence="11">2.7.7.7</ecNumber>
    </recommendedName>
</protein>
<dbReference type="FunFam" id="1.20.272.10:FF:000003">
    <property type="entry name" value="DNA polymerase III subunit gamma/tau"/>
    <property type="match status" value="1"/>
</dbReference>
<dbReference type="InterPro" id="IPR050238">
    <property type="entry name" value="DNA_Rep/Repair_Clamp_Loader"/>
</dbReference>
<dbReference type="Gene3D" id="1.20.272.10">
    <property type="match status" value="1"/>
</dbReference>
<comment type="similarity">
    <text evidence="1 11">Belongs to the DnaX/STICHEL family.</text>
</comment>
<dbReference type="Gene3D" id="1.10.8.60">
    <property type="match status" value="1"/>
</dbReference>
<keyword evidence="5" id="KW-0479">Metal-binding</keyword>
<dbReference type="SMART" id="SM00382">
    <property type="entry name" value="AAA"/>
    <property type="match status" value="1"/>
</dbReference>
<evidence type="ECO:0000313" key="15">
    <source>
        <dbReference type="Proteomes" id="UP000000393"/>
    </source>
</evidence>
<dbReference type="STRING" id="105559.Nwat_0525"/>
<accession>D8KAH4</accession>
<dbReference type="InterPro" id="IPR045085">
    <property type="entry name" value="HLD_clamp_pol_III_gamma_tau"/>
</dbReference>
<dbReference type="Pfam" id="PF22608">
    <property type="entry name" value="DNAX_ATPase_lid"/>
    <property type="match status" value="1"/>
</dbReference>
<keyword evidence="15" id="KW-1185">Reference proteome</keyword>
<dbReference type="FunFam" id="1.10.8.60:FF:000013">
    <property type="entry name" value="DNA polymerase III subunit gamma/tau"/>
    <property type="match status" value="1"/>
</dbReference>
<comment type="subunit">
    <text evidence="11">DNA polymerase III contains a core (composed of alpha, epsilon and theta chains) that associates with a tau subunit. This core dimerizes to form the POLIII' complex. PolIII' associates with the gamma complex (composed of gamma, delta, delta', psi and chi chains) and with the beta chain to form the complete DNA polymerase III complex.</text>
</comment>